<feature type="transmembrane region" description="Helical" evidence="1">
    <location>
        <begin position="126"/>
        <end position="149"/>
    </location>
</feature>
<accession>A0A9X2XSD6</accession>
<sequence length="215" mass="24562">MEFATIVQLLTVMGIVAAATKVIRELLFMGKSRLTEEYRVARDVLKDMEQNPNQHPLVVERGYFAIAGTSAINPADVAYLISLVDPAKSLKDYVLSRQYVELDARRHRIDFRPKYKSSFSRIWRKTWYGTMYVVWWLIAMAPLLLIQPLSLEPKFALWMGITLPVAGFFGVSSLIDCLKISRSEKLVKSQEQHTPRILVSRESKKSTITPTKNPS</sequence>
<feature type="transmembrane region" description="Helical" evidence="1">
    <location>
        <begin position="6"/>
        <end position="23"/>
    </location>
</feature>
<reference evidence="2" key="2">
    <citation type="journal article" date="2023" name="mSystems">
        <title>Charting the Lipopeptidome of Nonpathogenic Pseudomonas.</title>
        <authorList>
            <person name="Cesa-Luna C."/>
            <person name="Geudens N."/>
            <person name="Girard L."/>
            <person name="De Roo V."/>
            <person name="Maklad H.R."/>
            <person name="Martins J.C."/>
            <person name="Hofte M."/>
            <person name="De Mot R."/>
        </authorList>
    </citation>
    <scope>NUCLEOTIDE SEQUENCE</scope>
    <source>
        <strain evidence="2">B1M3-32</strain>
    </source>
</reference>
<dbReference type="Proteomes" id="UP001139955">
    <property type="component" value="Unassembled WGS sequence"/>
</dbReference>
<organism evidence="2 3">
    <name type="scientific">Pseudomonas koreensis</name>
    <dbReference type="NCBI Taxonomy" id="198620"/>
    <lineage>
        <taxon>Bacteria</taxon>
        <taxon>Pseudomonadati</taxon>
        <taxon>Pseudomonadota</taxon>
        <taxon>Gammaproteobacteria</taxon>
        <taxon>Pseudomonadales</taxon>
        <taxon>Pseudomonadaceae</taxon>
        <taxon>Pseudomonas</taxon>
    </lineage>
</organism>
<keyword evidence="1" id="KW-0812">Transmembrane</keyword>
<feature type="transmembrane region" description="Helical" evidence="1">
    <location>
        <begin position="155"/>
        <end position="178"/>
    </location>
</feature>
<gene>
    <name evidence="2" type="ORF">OC940_28075</name>
</gene>
<evidence type="ECO:0000313" key="3">
    <source>
        <dbReference type="Proteomes" id="UP001139955"/>
    </source>
</evidence>
<keyword evidence="3" id="KW-1185">Reference proteome</keyword>
<keyword evidence="1" id="KW-1133">Transmembrane helix</keyword>
<dbReference type="RefSeq" id="WP_301623664.1">
    <property type="nucleotide sequence ID" value="NZ_JAOSKY010000028.1"/>
</dbReference>
<evidence type="ECO:0000256" key="1">
    <source>
        <dbReference type="SAM" id="Phobius"/>
    </source>
</evidence>
<name>A0A9X2XSD6_9PSED</name>
<keyword evidence="1" id="KW-0472">Membrane</keyword>
<proteinExistence type="predicted"/>
<reference evidence="2" key="1">
    <citation type="submission" date="2022-09" db="EMBL/GenBank/DDBJ databases">
        <authorList>
            <person name="Cesa-Luna C."/>
            <person name="Girard L."/>
            <person name="Lood C."/>
            <person name="Hofte M."/>
            <person name="De Mot R."/>
        </authorList>
    </citation>
    <scope>NUCLEOTIDE SEQUENCE</scope>
    <source>
        <strain evidence="2">B1M3-32</strain>
    </source>
</reference>
<dbReference type="AlphaFoldDB" id="A0A9X2XSD6"/>
<evidence type="ECO:0000313" key="2">
    <source>
        <dbReference type="EMBL" id="MCU7251684.1"/>
    </source>
</evidence>
<comment type="caution">
    <text evidence="2">The sequence shown here is derived from an EMBL/GenBank/DDBJ whole genome shotgun (WGS) entry which is preliminary data.</text>
</comment>
<dbReference type="EMBL" id="JAOSKY010000028">
    <property type="protein sequence ID" value="MCU7251684.1"/>
    <property type="molecule type" value="Genomic_DNA"/>
</dbReference>
<protein>
    <submittedName>
        <fullName evidence="2">Uncharacterized protein</fullName>
    </submittedName>
</protein>